<name>A0A2S8SAS8_9RHOB</name>
<feature type="region of interest" description="Disordered" evidence="1">
    <location>
        <begin position="144"/>
        <end position="164"/>
    </location>
</feature>
<protein>
    <recommendedName>
        <fullName evidence="4">DUF2924 family protein</fullName>
    </recommendedName>
</protein>
<evidence type="ECO:0000256" key="1">
    <source>
        <dbReference type="SAM" id="MobiDB-lite"/>
    </source>
</evidence>
<gene>
    <name evidence="2" type="ORF">LX70_01714</name>
</gene>
<accession>A0A2S8SAS8</accession>
<comment type="caution">
    <text evidence="2">The sequence shown here is derived from an EMBL/GenBank/DDBJ whole genome shotgun (WGS) entry which is preliminary data.</text>
</comment>
<dbReference type="OrthoDB" id="284135at2"/>
<keyword evidence="3" id="KW-1185">Reference proteome</keyword>
<evidence type="ECO:0000313" key="2">
    <source>
        <dbReference type="EMBL" id="PQV57902.1"/>
    </source>
</evidence>
<dbReference type="AlphaFoldDB" id="A0A2S8SAS8"/>
<evidence type="ECO:0000313" key="3">
    <source>
        <dbReference type="Proteomes" id="UP000238338"/>
    </source>
</evidence>
<dbReference type="EMBL" id="PVEP01000002">
    <property type="protein sequence ID" value="PQV57902.1"/>
    <property type="molecule type" value="Genomic_DNA"/>
</dbReference>
<evidence type="ECO:0008006" key="4">
    <source>
        <dbReference type="Google" id="ProtNLM"/>
    </source>
</evidence>
<sequence>MNSADQRVAPRDLPEALAAVETADRAGLLDLWREVIGAPPPKNLSLPFLRRALAFELQCQALGGPKARTIEDLGRIAAGSASRASVGTKLPPGAKLVREWQGRTWTVEVIDGGFLMGGERYVSLSAIARKITGARWSGPRFFGLTGDAGRDAQPTKPSQRGKAA</sequence>
<reference evidence="2 3" key="1">
    <citation type="submission" date="2018-02" db="EMBL/GenBank/DDBJ databases">
        <title>Genomic Encyclopedia of Archaeal and Bacterial Type Strains, Phase II (KMG-II): from individual species to whole genera.</title>
        <authorList>
            <person name="Goeker M."/>
        </authorList>
    </citation>
    <scope>NUCLEOTIDE SEQUENCE [LARGE SCALE GENOMIC DNA]</scope>
    <source>
        <strain evidence="2 3">DSM 18921</strain>
    </source>
</reference>
<dbReference type="Proteomes" id="UP000238338">
    <property type="component" value="Unassembled WGS sequence"/>
</dbReference>
<dbReference type="InterPro" id="IPR021322">
    <property type="entry name" value="DUF2924"/>
</dbReference>
<organism evidence="2 3">
    <name type="scientific">Albidovulum denitrificans</name>
    <dbReference type="NCBI Taxonomy" id="404881"/>
    <lineage>
        <taxon>Bacteria</taxon>
        <taxon>Pseudomonadati</taxon>
        <taxon>Pseudomonadota</taxon>
        <taxon>Alphaproteobacteria</taxon>
        <taxon>Rhodobacterales</taxon>
        <taxon>Paracoccaceae</taxon>
        <taxon>Albidovulum</taxon>
    </lineage>
</organism>
<dbReference type="RefSeq" id="WP_105514106.1">
    <property type="nucleotide sequence ID" value="NZ_PVEP01000002.1"/>
</dbReference>
<dbReference type="Pfam" id="PF11149">
    <property type="entry name" value="DUF2924"/>
    <property type="match status" value="1"/>
</dbReference>
<proteinExistence type="predicted"/>